<keyword evidence="9" id="KW-1185">Reference proteome</keyword>
<dbReference type="GO" id="GO:0042759">
    <property type="term" value="P:long-chain fatty acid biosynthetic process"/>
    <property type="evidence" value="ECO:0007669"/>
    <property type="project" value="TreeGrafter"/>
</dbReference>
<dbReference type="Pfam" id="PF04734">
    <property type="entry name" value="Ceramidase_alk"/>
    <property type="match status" value="1"/>
</dbReference>
<evidence type="ECO:0000313" key="8">
    <source>
        <dbReference type="EMBL" id="KAJ5084451.1"/>
    </source>
</evidence>
<dbReference type="FunFam" id="2.60.40.2300:FF:000004">
    <property type="entry name" value="Neutral/alkaline nonlysosomal ceramidase, putative"/>
    <property type="match status" value="1"/>
</dbReference>
<evidence type="ECO:0000313" key="9">
    <source>
        <dbReference type="Proteomes" id="UP001141434"/>
    </source>
</evidence>
<evidence type="ECO:0000256" key="2">
    <source>
        <dbReference type="ARBA" id="ARBA00022801"/>
    </source>
</evidence>
<evidence type="ECO:0000256" key="5">
    <source>
        <dbReference type="RuleBase" id="RU366019"/>
    </source>
</evidence>
<gene>
    <name evidence="8" type="ORF">NUU61_009030</name>
</gene>
<protein>
    <recommendedName>
        <fullName evidence="5">Neutral ceramidase</fullName>
        <ecNumber evidence="5">3.5.1.23</ecNumber>
    </recommendedName>
</protein>
<dbReference type="RefSeq" id="XP_056507848.1">
    <property type="nucleotide sequence ID" value="XM_056659555.1"/>
</dbReference>
<comment type="caution">
    <text evidence="8">The sequence shown here is derived from an EMBL/GenBank/DDBJ whole genome shotgun (WGS) entry which is preliminary data.</text>
</comment>
<comment type="similarity">
    <text evidence="1 5">Belongs to the neutral ceramidase family.</text>
</comment>
<proteinExistence type="inferred from homology"/>
<dbReference type="EMBL" id="JAPMSZ010000011">
    <property type="protein sequence ID" value="KAJ5084451.1"/>
    <property type="molecule type" value="Genomic_DNA"/>
</dbReference>
<dbReference type="AlphaFoldDB" id="A0A9W9JWZ9"/>
<keyword evidence="4" id="KW-0862">Zinc</keyword>
<dbReference type="GO" id="GO:0017040">
    <property type="term" value="F:N-acylsphingosine amidohydrolase activity"/>
    <property type="evidence" value="ECO:0007669"/>
    <property type="project" value="UniProtKB-UniRule"/>
</dbReference>
<keyword evidence="5" id="KW-0746">Sphingolipid metabolism</keyword>
<dbReference type="Proteomes" id="UP001141434">
    <property type="component" value="Unassembled WGS sequence"/>
</dbReference>
<reference evidence="8" key="2">
    <citation type="journal article" date="2023" name="IMA Fungus">
        <title>Comparative genomic study of the Penicillium genus elucidates a diverse pangenome and 15 lateral gene transfer events.</title>
        <authorList>
            <person name="Petersen C."/>
            <person name="Sorensen T."/>
            <person name="Nielsen M.R."/>
            <person name="Sondergaard T.E."/>
            <person name="Sorensen J.L."/>
            <person name="Fitzpatrick D.A."/>
            <person name="Frisvad J.C."/>
            <person name="Nielsen K.L."/>
        </authorList>
    </citation>
    <scope>NUCLEOTIDE SEQUENCE</scope>
    <source>
        <strain evidence="8">IBT 34128</strain>
    </source>
</reference>
<dbReference type="InterPro" id="IPR031329">
    <property type="entry name" value="NEUT/ALK_ceramidase_N"/>
</dbReference>
<accession>A0A9W9JWZ9</accession>
<keyword evidence="5" id="KW-0443">Lipid metabolism</keyword>
<comment type="cofactor">
    <cofactor evidence="4">
        <name>Zn(2+)</name>
        <dbReference type="ChEBI" id="CHEBI:29105"/>
    </cofactor>
    <text evidence="4">Binds 1 zinc ion per subunit.</text>
</comment>
<keyword evidence="4" id="KW-0479">Metal-binding</keyword>
<dbReference type="Gene3D" id="2.60.40.2300">
    <property type="entry name" value="Neutral/alkaline non-lysosomal ceramidase, C-terminal domain"/>
    <property type="match status" value="1"/>
</dbReference>
<dbReference type="GO" id="GO:0046514">
    <property type="term" value="P:ceramide catabolic process"/>
    <property type="evidence" value="ECO:0007669"/>
    <property type="project" value="InterPro"/>
</dbReference>
<feature type="active site" description="Nucleophile" evidence="3">
    <location>
        <position position="315"/>
    </location>
</feature>
<dbReference type="PANTHER" id="PTHR12670">
    <property type="entry name" value="CERAMIDASE"/>
    <property type="match status" value="1"/>
</dbReference>
<dbReference type="OrthoDB" id="191371at2759"/>
<sequence length="763" mass="83540">MADLRLGVAFAGVIISALVFLQLLSVVQYHHDLPPPSPSFSQAANEWIGRANKATDNDLFLVGAGKADVTGPVVEVDFNGYASLDQIGTGLRQRIYSRAFIMANRNKPDETFIYLVLDTLAGDTAVRHGVLQGLAALGGDYARYGEHNVALTGTHSHSGPGAWMNYLLPQIPTKGFNKQSYQAIVDGTVLSIKRAHENLAPGHLSFGSIDLEDTNTNRSPFSYDHNPEEEKARYSAKVDKTLTLLRFDRESDNKTTAVLTWFPVHGTSMYNNNTVVTGDNKGVAAYLFERSIDGDEKFADDVVIGFSQANVGDTSPNILGAWCEDGSGEQCRYSDSTCGGANEQCHGRGPFFREKDNGAKSCFEIGRRQYSAAKKLYEQMSTHSSRLTGGSNVKTFHVYQDMNGYKFRSPFNSSILKTCPAALGYSFAAGTTDGPGAFDFTQNATGPATNNPLWKVARAFIHEPTAEQRDCQGAKDILLDVGTLTEPYAWAADIVDIQVLRVGQLFIIVSTSEATTMSGRRWKEAIAKEAKDTLSVSDPHVVLGAPSNSYAHYVATEEEYNVQRYEGASTLYGPNTLAAYINLTLTYLPYLGSSSDVARLPTIPPGPSPPVNTNRSLSFITEVVYDGHPIGKSFGDVLINPGKGPYKPGDVVSTTFVGANPRNHLRQESTYAAVERQDPKSGSWKVVRDDRDWNLVFLWKRTDVVLGFSEVTIQWQIEDEFYRVDDPKPLQKGTYRMRYYGNSRSTAGKVSAFEGTGGTFTVA</sequence>
<dbReference type="InterPro" id="IPR038445">
    <property type="entry name" value="NCDase_C_sf"/>
</dbReference>
<feature type="binding site" evidence="4">
    <location>
        <position position="553"/>
    </location>
    <ligand>
        <name>Zn(2+)</name>
        <dbReference type="ChEBI" id="CHEBI:29105"/>
    </ligand>
</feature>
<dbReference type="InterPro" id="IPR031331">
    <property type="entry name" value="NEUT/ALK_ceramidase_C"/>
</dbReference>
<dbReference type="GO" id="GO:0046512">
    <property type="term" value="P:sphingosine biosynthetic process"/>
    <property type="evidence" value="ECO:0007669"/>
    <property type="project" value="TreeGrafter"/>
</dbReference>
<evidence type="ECO:0000256" key="3">
    <source>
        <dbReference type="PIRSR" id="PIRSR606823-1"/>
    </source>
</evidence>
<name>A0A9W9JWZ9_9EURO</name>
<dbReference type="Pfam" id="PF17048">
    <property type="entry name" value="Ceramidse_alk_C"/>
    <property type="match status" value="1"/>
</dbReference>
<evidence type="ECO:0000259" key="7">
    <source>
        <dbReference type="Pfam" id="PF17048"/>
    </source>
</evidence>
<feature type="binding site" evidence="4">
    <location>
        <position position="155"/>
    </location>
    <ligand>
        <name>Zn(2+)</name>
        <dbReference type="ChEBI" id="CHEBI:29105"/>
    </ligand>
</feature>
<evidence type="ECO:0000256" key="4">
    <source>
        <dbReference type="PIRSR" id="PIRSR606823-2"/>
    </source>
</evidence>
<feature type="domain" description="Neutral/alkaline non-lysosomal ceramidase C-terminal" evidence="7">
    <location>
        <begin position="591"/>
        <end position="762"/>
    </location>
</feature>
<dbReference type="GO" id="GO:0005576">
    <property type="term" value="C:extracellular region"/>
    <property type="evidence" value="ECO:0007669"/>
    <property type="project" value="TreeGrafter"/>
</dbReference>
<dbReference type="PANTHER" id="PTHR12670:SF1">
    <property type="entry name" value="NEUTRAL CERAMIDASE"/>
    <property type="match status" value="1"/>
</dbReference>
<organism evidence="8 9">
    <name type="scientific">Penicillium alfredii</name>
    <dbReference type="NCBI Taxonomy" id="1506179"/>
    <lineage>
        <taxon>Eukaryota</taxon>
        <taxon>Fungi</taxon>
        <taxon>Dikarya</taxon>
        <taxon>Ascomycota</taxon>
        <taxon>Pezizomycotina</taxon>
        <taxon>Eurotiomycetes</taxon>
        <taxon>Eurotiomycetidae</taxon>
        <taxon>Eurotiales</taxon>
        <taxon>Aspergillaceae</taxon>
        <taxon>Penicillium</taxon>
    </lineage>
</organism>
<comment type="catalytic activity">
    <reaction evidence="5">
        <text>an N-acylsphing-4-enine + H2O = sphing-4-enine + a fatty acid</text>
        <dbReference type="Rhea" id="RHEA:20856"/>
        <dbReference type="ChEBI" id="CHEBI:15377"/>
        <dbReference type="ChEBI" id="CHEBI:28868"/>
        <dbReference type="ChEBI" id="CHEBI:52639"/>
        <dbReference type="ChEBI" id="CHEBI:57756"/>
        <dbReference type="EC" id="3.5.1.23"/>
    </reaction>
</comment>
<feature type="domain" description="Neutral/alkaline non-lysosomal ceramidase N-terminal" evidence="6">
    <location>
        <begin position="60"/>
        <end position="582"/>
    </location>
</feature>
<keyword evidence="2 5" id="KW-0378">Hydrolase</keyword>
<feature type="binding site" evidence="4">
    <location>
        <position position="265"/>
    </location>
    <ligand>
        <name>Zn(2+)</name>
        <dbReference type="ChEBI" id="CHEBI:29105"/>
    </ligand>
</feature>
<feature type="binding site" evidence="4">
    <location>
        <position position="513"/>
    </location>
    <ligand>
        <name>Zn(2+)</name>
        <dbReference type="ChEBI" id="CHEBI:29105"/>
    </ligand>
</feature>
<dbReference type="InterPro" id="IPR006823">
    <property type="entry name" value="Ceramidase_alk"/>
</dbReference>
<dbReference type="GeneID" id="81398724"/>
<dbReference type="GO" id="GO:0046872">
    <property type="term" value="F:metal ion binding"/>
    <property type="evidence" value="ECO:0007669"/>
    <property type="project" value="UniProtKB-KW"/>
</dbReference>
<evidence type="ECO:0000259" key="6">
    <source>
        <dbReference type="Pfam" id="PF04734"/>
    </source>
</evidence>
<reference evidence="8" key="1">
    <citation type="submission" date="2022-11" db="EMBL/GenBank/DDBJ databases">
        <authorList>
            <person name="Petersen C."/>
        </authorList>
    </citation>
    <scope>NUCLEOTIDE SEQUENCE</scope>
    <source>
        <strain evidence="8">IBT 34128</strain>
    </source>
</reference>
<dbReference type="GO" id="GO:0016020">
    <property type="term" value="C:membrane"/>
    <property type="evidence" value="ECO:0007669"/>
    <property type="project" value="GOC"/>
</dbReference>
<dbReference type="EC" id="3.5.1.23" evidence="5"/>
<evidence type="ECO:0000256" key="1">
    <source>
        <dbReference type="ARBA" id="ARBA00009835"/>
    </source>
</evidence>